<feature type="transmembrane region" description="Helical" evidence="1">
    <location>
        <begin position="187"/>
        <end position="209"/>
    </location>
</feature>
<proteinExistence type="predicted"/>
<keyword evidence="1" id="KW-0472">Membrane</keyword>
<evidence type="ECO:0000256" key="1">
    <source>
        <dbReference type="SAM" id="Phobius"/>
    </source>
</evidence>
<protein>
    <submittedName>
        <fullName evidence="2">Uncharacterized protein</fullName>
    </submittedName>
</protein>
<dbReference type="EMBL" id="MK072416">
    <property type="protein sequence ID" value="AYV84696.1"/>
    <property type="molecule type" value="Genomic_DNA"/>
</dbReference>
<keyword evidence="1" id="KW-0812">Transmembrane</keyword>
<name>A0A3G5ABW0_9VIRU</name>
<reference evidence="2" key="1">
    <citation type="submission" date="2018-10" db="EMBL/GenBank/DDBJ databases">
        <title>Hidden diversity of soil giant viruses.</title>
        <authorList>
            <person name="Schulz F."/>
            <person name="Alteio L."/>
            <person name="Goudeau D."/>
            <person name="Ryan E.M."/>
            <person name="Malmstrom R.R."/>
            <person name="Blanchard J."/>
            <person name="Woyke T."/>
        </authorList>
    </citation>
    <scope>NUCLEOTIDE SEQUENCE</scope>
    <source>
        <strain evidence="2">HYV1</strain>
    </source>
</reference>
<accession>A0A3G5ABW0</accession>
<sequence>MPDRKKYNIIHHSEIMDKDSEIITNKFCDTITNSDPSFNHFNYCCPDNDSIIMTDNFYDFFGNSDLYFNNFPNSYPNVLNAQPEKFLSIINDVIQRYQSSPFSGPYDFINDVDVVVGIIGHLEITEFGVGFASRVINGEFPEQRATCTSFPLPNDNSFWISIYLRDINGTILTDNGNMIVLVEKDNIPVNGALLLVVTGLTISVLPQMISPRNITDMTRVRISNNKNCR</sequence>
<evidence type="ECO:0000313" key="2">
    <source>
        <dbReference type="EMBL" id="AYV84696.1"/>
    </source>
</evidence>
<keyword evidence="1" id="KW-1133">Transmembrane helix</keyword>
<organism evidence="2">
    <name type="scientific">Hyperionvirus sp</name>
    <dbReference type="NCBI Taxonomy" id="2487770"/>
    <lineage>
        <taxon>Viruses</taxon>
        <taxon>Varidnaviria</taxon>
        <taxon>Bamfordvirae</taxon>
        <taxon>Nucleocytoviricota</taxon>
        <taxon>Megaviricetes</taxon>
        <taxon>Imitervirales</taxon>
        <taxon>Mimiviridae</taxon>
        <taxon>Klosneuvirinae</taxon>
    </lineage>
</organism>
<gene>
    <name evidence="2" type="ORF">Hyperionvirus34_20</name>
</gene>